<dbReference type="EMBL" id="ABIA03000004">
    <property type="protein sequence ID" value="EDQ32500.1"/>
    <property type="molecule type" value="Genomic_DNA"/>
</dbReference>
<comment type="similarity">
    <text evidence="3">Belongs to the ribonuclease III family.</text>
</comment>
<keyword evidence="13 15" id="KW-0460">Magnesium</keyword>
<evidence type="ECO:0000256" key="1">
    <source>
        <dbReference type="ARBA" id="ARBA00000109"/>
    </source>
</evidence>
<comment type="subunit">
    <text evidence="4 15">Homodimer.</text>
</comment>
<evidence type="ECO:0000256" key="10">
    <source>
        <dbReference type="ARBA" id="ARBA00022723"/>
    </source>
</evidence>
<keyword evidence="10 15" id="KW-0479">Metal-binding</keyword>
<evidence type="ECO:0000259" key="18">
    <source>
        <dbReference type="PROSITE" id="PS50142"/>
    </source>
</evidence>
<accession>A9DBE4</accession>
<evidence type="ECO:0000256" key="13">
    <source>
        <dbReference type="ARBA" id="ARBA00022842"/>
    </source>
</evidence>
<keyword evidence="20" id="KW-1185">Reference proteome</keyword>
<dbReference type="FunFam" id="1.10.1520.10:FF:000001">
    <property type="entry name" value="Ribonuclease 3"/>
    <property type="match status" value="1"/>
</dbReference>
<evidence type="ECO:0000313" key="19">
    <source>
        <dbReference type="EMBL" id="EDQ32500.1"/>
    </source>
</evidence>
<dbReference type="SUPFAM" id="SSF54768">
    <property type="entry name" value="dsRNA-binding domain-like"/>
    <property type="match status" value="1"/>
</dbReference>
<dbReference type="FunFam" id="3.30.160.20:FF:000003">
    <property type="entry name" value="Ribonuclease 3"/>
    <property type="match status" value="1"/>
</dbReference>
<reference evidence="19 20" key="2">
    <citation type="submission" date="2012-06" db="EMBL/GenBank/DDBJ databases">
        <authorList>
            <person name="Fiebig A."/>
        </authorList>
    </citation>
    <scope>NUCLEOTIDE SEQUENCE [LARGE SCALE GENOMIC DNA]</scope>
    <source>
        <strain evidence="19 20">DFL-43</strain>
    </source>
</reference>
<dbReference type="RefSeq" id="WP_007198149.1">
    <property type="nucleotide sequence ID" value="NZ_CM002917.1"/>
</dbReference>
<dbReference type="PANTHER" id="PTHR11207">
    <property type="entry name" value="RIBONUCLEASE III"/>
    <property type="match status" value="1"/>
</dbReference>
<dbReference type="InterPro" id="IPR036389">
    <property type="entry name" value="RNase_III_sf"/>
</dbReference>
<keyword evidence="11 15" id="KW-0255">Endonuclease</keyword>
<dbReference type="PROSITE" id="PS50142">
    <property type="entry name" value="RNASE_3_2"/>
    <property type="match status" value="1"/>
</dbReference>
<dbReference type="STRING" id="411684.HPDFL43_11891"/>
<dbReference type="CDD" id="cd00593">
    <property type="entry name" value="RIBOc"/>
    <property type="match status" value="1"/>
</dbReference>
<evidence type="ECO:0000259" key="17">
    <source>
        <dbReference type="PROSITE" id="PS50137"/>
    </source>
</evidence>
<dbReference type="GO" id="GO:0046872">
    <property type="term" value="F:metal ion binding"/>
    <property type="evidence" value="ECO:0007669"/>
    <property type="project" value="UniProtKB-KW"/>
</dbReference>
<dbReference type="OrthoDB" id="9805026at2"/>
<feature type="binding site" evidence="15">
    <location>
        <position position="123"/>
    </location>
    <ligand>
        <name>Mg(2+)</name>
        <dbReference type="ChEBI" id="CHEBI:18420"/>
    </ligand>
</feature>
<evidence type="ECO:0000256" key="8">
    <source>
        <dbReference type="ARBA" id="ARBA00022694"/>
    </source>
</evidence>
<feature type="active site" evidence="15">
    <location>
        <position position="126"/>
    </location>
</feature>
<evidence type="ECO:0000256" key="6">
    <source>
        <dbReference type="ARBA" id="ARBA00022552"/>
    </source>
</evidence>
<keyword evidence="7 15" id="KW-0507">mRNA processing</keyword>
<dbReference type="SUPFAM" id="SSF69065">
    <property type="entry name" value="RNase III domain-like"/>
    <property type="match status" value="1"/>
</dbReference>
<dbReference type="EC" id="3.1.26.3" evidence="15"/>
<feature type="active site" evidence="15">
    <location>
        <position position="54"/>
    </location>
</feature>
<comment type="cofactor">
    <cofactor evidence="15">
        <name>Mg(2+)</name>
        <dbReference type="ChEBI" id="CHEBI:18420"/>
    </cofactor>
</comment>
<keyword evidence="15" id="KW-0699">rRNA-binding</keyword>
<feature type="region of interest" description="Disordered" evidence="16">
    <location>
        <begin position="204"/>
        <end position="244"/>
    </location>
</feature>
<dbReference type="GO" id="GO:0006397">
    <property type="term" value="P:mRNA processing"/>
    <property type="evidence" value="ECO:0007669"/>
    <property type="project" value="UniProtKB-UniRule"/>
</dbReference>
<dbReference type="InterPro" id="IPR000999">
    <property type="entry name" value="RNase_III_dom"/>
</dbReference>
<feature type="binding site" evidence="15">
    <location>
        <position position="126"/>
    </location>
    <ligand>
        <name>Mg(2+)</name>
        <dbReference type="ChEBI" id="CHEBI:18420"/>
    </ligand>
</feature>
<keyword evidence="12 15" id="KW-0378">Hydrolase</keyword>
<organism evidence="19 20">
    <name type="scientific">Hoeflea phototrophica (strain DSM 17068 / NCIMB 14078 / DFL-43)</name>
    <dbReference type="NCBI Taxonomy" id="411684"/>
    <lineage>
        <taxon>Bacteria</taxon>
        <taxon>Pseudomonadati</taxon>
        <taxon>Pseudomonadota</taxon>
        <taxon>Alphaproteobacteria</taxon>
        <taxon>Hyphomicrobiales</taxon>
        <taxon>Rhizobiaceae</taxon>
        <taxon>Hoeflea</taxon>
    </lineage>
</organism>
<comment type="function">
    <text evidence="15">Digests double-stranded RNA. Involved in the processing of primary rRNA transcript to yield the immediate precursors to the large and small rRNAs (23S and 16S). Processes some mRNAs, and tRNAs when they are encoded in the rRNA operon. Processes pre-crRNA and tracrRNA of type II CRISPR loci if present in the organism.</text>
</comment>
<keyword evidence="9 15" id="KW-0540">Nuclease</keyword>
<evidence type="ECO:0000256" key="16">
    <source>
        <dbReference type="SAM" id="MobiDB-lite"/>
    </source>
</evidence>
<dbReference type="CDD" id="cd10845">
    <property type="entry name" value="DSRM_RNAse_III_family"/>
    <property type="match status" value="1"/>
</dbReference>
<dbReference type="InterPro" id="IPR011907">
    <property type="entry name" value="RNase_III"/>
</dbReference>
<dbReference type="Gene3D" id="3.30.160.20">
    <property type="match status" value="1"/>
</dbReference>
<dbReference type="GO" id="GO:0019843">
    <property type="term" value="F:rRNA binding"/>
    <property type="evidence" value="ECO:0007669"/>
    <property type="project" value="UniProtKB-KW"/>
</dbReference>
<dbReference type="GO" id="GO:0004525">
    <property type="term" value="F:ribonuclease III activity"/>
    <property type="evidence" value="ECO:0007669"/>
    <property type="project" value="UniProtKB-UniRule"/>
</dbReference>
<evidence type="ECO:0000256" key="12">
    <source>
        <dbReference type="ARBA" id="ARBA00022801"/>
    </source>
</evidence>
<comment type="caution">
    <text evidence="19">The sequence shown here is derived from an EMBL/GenBank/DDBJ whole genome shotgun (WGS) entry which is preliminary data.</text>
</comment>
<dbReference type="PROSITE" id="PS00517">
    <property type="entry name" value="RNASE_3_1"/>
    <property type="match status" value="1"/>
</dbReference>
<dbReference type="AlphaFoldDB" id="A9DBE4"/>
<dbReference type="Proteomes" id="UP000004291">
    <property type="component" value="Chromosome"/>
</dbReference>
<evidence type="ECO:0000256" key="11">
    <source>
        <dbReference type="ARBA" id="ARBA00022759"/>
    </source>
</evidence>
<dbReference type="NCBIfam" id="TIGR02191">
    <property type="entry name" value="RNaseIII"/>
    <property type="match status" value="1"/>
</dbReference>
<dbReference type="GO" id="GO:0003725">
    <property type="term" value="F:double-stranded RNA binding"/>
    <property type="evidence" value="ECO:0007669"/>
    <property type="project" value="TreeGrafter"/>
</dbReference>
<dbReference type="SMART" id="SM00535">
    <property type="entry name" value="RIBOc"/>
    <property type="match status" value="1"/>
</dbReference>
<evidence type="ECO:0000256" key="9">
    <source>
        <dbReference type="ARBA" id="ARBA00022722"/>
    </source>
</evidence>
<keyword evidence="8 15" id="KW-0819">tRNA processing</keyword>
<evidence type="ECO:0000256" key="3">
    <source>
        <dbReference type="ARBA" id="ARBA00010183"/>
    </source>
</evidence>
<name>A9DBE4_HOEPD</name>
<dbReference type="Pfam" id="PF14622">
    <property type="entry name" value="Ribonucleas_3_3"/>
    <property type="match status" value="1"/>
</dbReference>
<dbReference type="SMART" id="SM00358">
    <property type="entry name" value="DSRM"/>
    <property type="match status" value="1"/>
</dbReference>
<dbReference type="GO" id="GO:0042802">
    <property type="term" value="F:identical protein binding"/>
    <property type="evidence" value="ECO:0007669"/>
    <property type="project" value="UniProtKB-ARBA"/>
</dbReference>
<dbReference type="HAMAP" id="MF_00104">
    <property type="entry name" value="RNase_III"/>
    <property type="match status" value="1"/>
</dbReference>
<gene>
    <name evidence="15" type="primary">rnc</name>
    <name evidence="19" type="ORF">HPDFL43_11891</name>
</gene>
<evidence type="ECO:0000256" key="5">
    <source>
        <dbReference type="ARBA" id="ARBA00022490"/>
    </source>
</evidence>
<dbReference type="GO" id="GO:0006364">
    <property type="term" value="P:rRNA processing"/>
    <property type="evidence" value="ECO:0007669"/>
    <property type="project" value="UniProtKB-UniRule"/>
</dbReference>
<feature type="domain" description="RNase III" evidence="18">
    <location>
        <begin position="12"/>
        <end position="137"/>
    </location>
</feature>
<dbReference type="PANTHER" id="PTHR11207:SF0">
    <property type="entry name" value="RIBONUCLEASE 3"/>
    <property type="match status" value="1"/>
</dbReference>
<dbReference type="Gene3D" id="1.10.1520.10">
    <property type="entry name" value="Ribonuclease III domain"/>
    <property type="match status" value="1"/>
</dbReference>
<keyword evidence="14 15" id="KW-0694">RNA-binding</keyword>
<dbReference type="GO" id="GO:0005737">
    <property type="term" value="C:cytoplasm"/>
    <property type="evidence" value="ECO:0007669"/>
    <property type="project" value="UniProtKB-SubCell"/>
</dbReference>
<protein>
    <recommendedName>
        <fullName evidence="15">Ribonuclease 3</fullName>
        <ecNumber evidence="15">3.1.26.3</ecNumber>
    </recommendedName>
    <alternativeName>
        <fullName evidence="15">Ribonuclease III</fullName>
        <shortName evidence="15">RNase III</shortName>
    </alternativeName>
</protein>
<feature type="domain" description="DRBM" evidence="17">
    <location>
        <begin position="162"/>
        <end position="231"/>
    </location>
</feature>
<reference evidence="19 20" key="1">
    <citation type="submission" date="2007-10" db="EMBL/GenBank/DDBJ databases">
        <authorList>
            <person name="Wagner-Dobler I."/>
            <person name="Ferriera S."/>
            <person name="Johnson J."/>
            <person name="Kravitz S."/>
            <person name="Beeson K."/>
            <person name="Sutton G."/>
            <person name="Rogers Y.-H."/>
            <person name="Friedman R."/>
            <person name="Frazier M."/>
            <person name="Venter J.C."/>
        </authorList>
    </citation>
    <scope>NUCLEOTIDE SEQUENCE [LARGE SCALE GENOMIC DNA]</scope>
    <source>
        <strain evidence="19 20">DFL-43</strain>
    </source>
</reference>
<comment type="catalytic activity">
    <reaction evidence="1 15">
        <text>Endonucleolytic cleavage to 5'-phosphomonoester.</text>
        <dbReference type="EC" id="3.1.26.3"/>
    </reaction>
</comment>
<dbReference type="InterPro" id="IPR014720">
    <property type="entry name" value="dsRBD_dom"/>
</dbReference>
<evidence type="ECO:0000256" key="15">
    <source>
        <dbReference type="HAMAP-Rule" id="MF_00104"/>
    </source>
</evidence>
<evidence type="ECO:0000256" key="14">
    <source>
        <dbReference type="ARBA" id="ARBA00022884"/>
    </source>
</evidence>
<proteinExistence type="inferred from homology"/>
<evidence type="ECO:0000256" key="2">
    <source>
        <dbReference type="ARBA" id="ARBA00004496"/>
    </source>
</evidence>
<keyword evidence="5 15" id="KW-0963">Cytoplasm</keyword>
<evidence type="ECO:0000313" key="20">
    <source>
        <dbReference type="Proteomes" id="UP000004291"/>
    </source>
</evidence>
<sequence>MSRAQKKQADLIARAEERIGHQFSSPVRLERALTHASTRTNTNGNYERLEFLGDRVLGLCVAELLFGHFGNATEGEMSVRLNQLVSAQTCSEVADDLGLHEFIRTGADVKKLTGKRMANVRADVVESLIAAIYLDAGLEAARSFIHKHWKARALAEDGARRDAKTELQEWAHARFGVTPVYRVTDRAGPDHEPVFTVTVEINGAKPASGESSSKRAAEQAAATAVLEREGVWQRPSGQDNDRDT</sequence>
<feature type="binding site" evidence="15">
    <location>
        <position position="50"/>
    </location>
    <ligand>
        <name>Mg(2+)</name>
        <dbReference type="ChEBI" id="CHEBI:18420"/>
    </ligand>
</feature>
<evidence type="ECO:0000256" key="4">
    <source>
        <dbReference type="ARBA" id="ARBA00011738"/>
    </source>
</evidence>
<keyword evidence="6 15" id="KW-0698">rRNA processing</keyword>
<evidence type="ECO:0000256" key="7">
    <source>
        <dbReference type="ARBA" id="ARBA00022664"/>
    </source>
</evidence>
<dbReference type="GO" id="GO:0008033">
    <property type="term" value="P:tRNA processing"/>
    <property type="evidence" value="ECO:0007669"/>
    <property type="project" value="UniProtKB-KW"/>
</dbReference>
<dbReference type="HOGENOM" id="CLU_000907_1_1_5"/>
<dbReference type="Pfam" id="PF00035">
    <property type="entry name" value="dsrm"/>
    <property type="match status" value="1"/>
</dbReference>
<dbReference type="eggNOG" id="COG0571">
    <property type="taxonomic scope" value="Bacteria"/>
</dbReference>
<dbReference type="PROSITE" id="PS50137">
    <property type="entry name" value="DS_RBD"/>
    <property type="match status" value="1"/>
</dbReference>
<comment type="subcellular location">
    <subcellularLocation>
        <location evidence="2 15">Cytoplasm</location>
    </subcellularLocation>
</comment>
<dbReference type="GO" id="GO:0010468">
    <property type="term" value="P:regulation of gene expression"/>
    <property type="evidence" value="ECO:0007669"/>
    <property type="project" value="TreeGrafter"/>
</dbReference>